<gene>
    <name evidence="1" type="ORF">GGD69_004403</name>
</gene>
<evidence type="ECO:0000313" key="1">
    <source>
        <dbReference type="EMBL" id="MBB6203525.1"/>
    </source>
</evidence>
<proteinExistence type="predicted"/>
<reference evidence="1 2" key="1">
    <citation type="submission" date="2020-08" db="EMBL/GenBank/DDBJ databases">
        <title>Genomic Encyclopedia of Type Strains, Phase IV (KMG-V): Genome sequencing to study the core and pangenomes of soil and plant-associated prokaryotes.</title>
        <authorList>
            <person name="Whitman W."/>
        </authorList>
    </citation>
    <scope>NUCLEOTIDE SEQUENCE [LARGE SCALE GENOMIC DNA]</scope>
    <source>
        <strain evidence="1 2">SEMIA 4013</strain>
    </source>
</reference>
<dbReference type="Proteomes" id="UP000518681">
    <property type="component" value="Unassembled WGS sequence"/>
</dbReference>
<comment type="caution">
    <text evidence="1">The sequence shown here is derived from an EMBL/GenBank/DDBJ whole genome shotgun (WGS) entry which is preliminary data.</text>
</comment>
<dbReference type="AlphaFoldDB" id="A0AAW3UY23"/>
<name>A0AAW3UY23_9BURK</name>
<sequence length="42" mass="4681">MAARGYVATAKFRFSVLQAKRGPTIRFLIDGARQSAAKQIRQ</sequence>
<evidence type="ECO:0000313" key="2">
    <source>
        <dbReference type="Proteomes" id="UP000518681"/>
    </source>
</evidence>
<protein>
    <submittedName>
        <fullName evidence="1">Uncharacterized protein</fullName>
    </submittedName>
</protein>
<organism evidence="1 2">
    <name type="scientific">Paraburkholderia fungorum</name>
    <dbReference type="NCBI Taxonomy" id="134537"/>
    <lineage>
        <taxon>Bacteria</taxon>
        <taxon>Pseudomonadati</taxon>
        <taxon>Pseudomonadota</taxon>
        <taxon>Betaproteobacteria</taxon>
        <taxon>Burkholderiales</taxon>
        <taxon>Burkholderiaceae</taxon>
        <taxon>Paraburkholderia</taxon>
    </lineage>
</organism>
<dbReference type="EMBL" id="JACIIK010000007">
    <property type="protein sequence ID" value="MBB6203525.1"/>
    <property type="molecule type" value="Genomic_DNA"/>
</dbReference>
<accession>A0AAW3UY23</accession>